<evidence type="ECO:0000313" key="3">
    <source>
        <dbReference type="EMBL" id="KAJ6262579.1"/>
    </source>
</evidence>
<dbReference type="PANTHER" id="PTHR15141">
    <property type="entry name" value="TRANSCRIPTION ELONGATION FACTOR B POLYPEPTIDE 3"/>
    <property type="match status" value="1"/>
</dbReference>
<feature type="region of interest" description="Disordered" evidence="2">
    <location>
        <begin position="151"/>
        <end position="192"/>
    </location>
</feature>
<dbReference type="GO" id="GO:0006368">
    <property type="term" value="P:transcription elongation by RNA polymerase II"/>
    <property type="evidence" value="ECO:0007669"/>
    <property type="project" value="InterPro"/>
</dbReference>
<reference evidence="3" key="1">
    <citation type="submission" date="2023-01" db="EMBL/GenBank/DDBJ databases">
        <title>The chitinases involved in constricting ring structure development in the nematode-trapping fungus Drechslerella dactyloides.</title>
        <authorList>
            <person name="Wang R."/>
            <person name="Zhang L."/>
            <person name="Tang P."/>
            <person name="Li S."/>
            <person name="Liang L."/>
        </authorList>
    </citation>
    <scope>NUCLEOTIDE SEQUENCE</scope>
    <source>
        <strain evidence="3">YMF1.00031</strain>
    </source>
</reference>
<name>A0AAD6J2V0_DREDA</name>
<dbReference type="GO" id="GO:0070449">
    <property type="term" value="C:elongin complex"/>
    <property type="evidence" value="ECO:0007669"/>
    <property type="project" value="InterPro"/>
</dbReference>
<dbReference type="Pfam" id="PF06881">
    <property type="entry name" value="Elongin_A"/>
    <property type="match status" value="1"/>
</dbReference>
<dbReference type="AlphaFoldDB" id="A0AAD6J2V0"/>
<gene>
    <name evidence="3" type="ORF">Dda_3390</name>
</gene>
<protein>
    <submittedName>
        <fullName evidence="3">Elongin-A</fullName>
    </submittedName>
</protein>
<dbReference type="EMBL" id="JAQGDS010000003">
    <property type="protein sequence ID" value="KAJ6262579.1"/>
    <property type="molecule type" value="Genomic_DNA"/>
</dbReference>
<keyword evidence="4" id="KW-1185">Reference proteome</keyword>
<dbReference type="Gene3D" id="6.10.250.3180">
    <property type="match status" value="1"/>
</dbReference>
<organism evidence="3 4">
    <name type="scientific">Drechslerella dactyloides</name>
    <name type="common">Nematode-trapping fungus</name>
    <name type="synonym">Arthrobotrys dactyloides</name>
    <dbReference type="NCBI Taxonomy" id="74499"/>
    <lineage>
        <taxon>Eukaryota</taxon>
        <taxon>Fungi</taxon>
        <taxon>Dikarya</taxon>
        <taxon>Ascomycota</taxon>
        <taxon>Pezizomycotina</taxon>
        <taxon>Orbiliomycetes</taxon>
        <taxon>Orbiliales</taxon>
        <taxon>Orbiliaceae</taxon>
        <taxon>Drechslerella</taxon>
    </lineage>
</organism>
<dbReference type="InterPro" id="IPR051870">
    <property type="entry name" value="Elongin-A_domain"/>
</dbReference>
<sequence>MYLQPDEPFPSLYELAKRACIRHADRIDDVGDLPFWLVKPILAKMASPANLRTLEENCPQIAEEDSEIWREFIRRDFGEAALDDCEPASPKSWGHIYRKLKRAQERKDKQQISALKAQIQEANEKREKRRVAVVPFNMRDRAEMRKLDGSIGTGMRTYSMSGRSSSSGRVGKPGPFKNRTLNKVLTKGMGHR</sequence>
<keyword evidence="1" id="KW-0175">Coiled coil</keyword>
<proteinExistence type="predicted"/>
<dbReference type="InterPro" id="IPR010684">
    <property type="entry name" value="RNA_pol_II_trans_fac_SIII_A"/>
</dbReference>
<dbReference type="Proteomes" id="UP001221413">
    <property type="component" value="Unassembled WGS sequence"/>
</dbReference>
<evidence type="ECO:0000256" key="2">
    <source>
        <dbReference type="SAM" id="MobiDB-lite"/>
    </source>
</evidence>
<evidence type="ECO:0000256" key="1">
    <source>
        <dbReference type="SAM" id="Coils"/>
    </source>
</evidence>
<feature type="compositionally biased region" description="Low complexity" evidence="2">
    <location>
        <begin position="159"/>
        <end position="169"/>
    </location>
</feature>
<accession>A0AAD6J2V0</accession>
<dbReference type="PANTHER" id="PTHR15141:SF76">
    <property type="entry name" value="TRANSCRIPTION ELONGATION FACTOR B POLYPEPTIDE 3"/>
    <property type="match status" value="1"/>
</dbReference>
<comment type="caution">
    <text evidence="3">The sequence shown here is derived from an EMBL/GenBank/DDBJ whole genome shotgun (WGS) entry which is preliminary data.</text>
</comment>
<evidence type="ECO:0000313" key="4">
    <source>
        <dbReference type="Proteomes" id="UP001221413"/>
    </source>
</evidence>
<feature type="coiled-coil region" evidence="1">
    <location>
        <begin position="100"/>
        <end position="132"/>
    </location>
</feature>